<keyword evidence="3" id="KW-0648">Protein biosynthesis</keyword>
<protein>
    <recommendedName>
        <fullName evidence="8">Translation initiation factor IF-3</fullName>
    </recommendedName>
</protein>
<comment type="similarity">
    <text evidence="1">Belongs to the IF-3 family.</text>
</comment>
<dbReference type="InterPro" id="IPR019814">
    <property type="entry name" value="Translation_initiation_fac_3_N"/>
</dbReference>
<evidence type="ECO:0000313" key="7">
    <source>
        <dbReference type="Proteomes" id="UP000439903"/>
    </source>
</evidence>
<dbReference type="InterPro" id="IPR036787">
    <property type="entry name" value="T_IF-3_N_sf"/>
</dbReference>
<evidence type="ECO:0008006" key="8">
    <source>
        <dbReference type="Google" id="ProtNLM"/>
    </source>
</evidence>
<dbReference type="OrthoDB" id="21573at2759"/>
<dbReference type="AlphaFoldDB" id="A0A8H4EM50"/>
<dbReference type="GO" id="GO:0005739">
    <property type="term" value="C:mitochondrion"/>
    <property type="evidence" value="ECO:0007669"/>
    <property type="project" value="TreeGrafter"/>
</dbReference>
<sequence>MEKWFRLPNIVRPFIFHKVSSLTKFSTFHRGIHFSSFVGNSSLRKIESANNYDHAYVKYVNQEGKLEGIISVKKLLTTIDREKYWLVEVESNENPPVCKLIEKKLAYEKRKKQIQNTPIVTKELQMTWKVDDHDLMHKISRAKSWLIKGYQIEIIISNRGVQKKKRILDRTIMDKILNELKDYSKEIHEPKWTGGSVILKMMGKGVDIEKIE</sequence>
<keyword evidence="2" id="KW-0396">Initiation factor</keyword>
<dbReference type="InterPro" id="IPR001288">
    <property type="entry name" value="Translation_initiation_fac_3"/>
</dbReference>
<dbReference type="InterPro" id="IPR036788">
    <property type="entry name" value="T_IF-3_C_sf"/>
</dbReference>
<dbReference type="SUPFAM" id="SSF55200">
    <property type="entry name" value="Translation initiation factor IF3, C-terminal domain"/>
    <property type="match status" value="1"/>
</dbReference>
<dbReference type="Proteomes" id="UP000439903">
    <property type="component" value="Unassembled WGS sequence"/>
</dbReference>
<dbReference type="Pfam" id="PF00707">
    <property type="entry name" value="IF3_C"/>
    <property type="match status" value="1"/>
</dbReference>
<feature type="domain" description="Translation initiation factor 3 C-terminal" evidence="4">
    <location>
        <begin position="120"/>
        <end position="199"/>
    </location>
</feature>
<dbReference type="InterPro" id="IPR019815">
    <property type="entry name" value="Translation_initiation_fac_3_C"/>
</dbReference>
<dbReference type="GO" id="GO:0043022">
    <property type="term" value="F:ribosome binding"/>
    <property type="evidence" value="ECO:0007669"/>
    <property type="project" value="TreeGrafter"/>
</dbReference>
<evidence type="ECO:0000256" key="1">
    <source>
        <dbReference type="ARBA" id="ARBA00005439"/>
    </source>
</evidence>
<dbReference type="PANTHER" id="PTHR10938">
    <property type="entry name" value="TRANSLATION INITIATION FACTOR IF-3"/>
    <property type="match status" value="1"/>
</dbReference>
<name>A0A8H4EM50_GIGMA</name>
<proteinExistence type="inferred from homology"/>
<dbReference type="PANTHER" id="PTHR10938:SF0">
    <property type="entry name" value="TRANSLATION INITIATION FACTOR IF-3, MITOCHONDRIAL"/>
    <property type="match status" value="1"/>
</dbReference>
<dbReference type="GO" id="GO:0032790">
    <property type="term" value="P:ribosome disassembly"/>
    <property type="evidence" value="ECO:0007669"/>
    <property type="project" value="TreeGrafter"/>
</dbReference>
<organism evidence="6 7">
    <name type="scientific">Gigaspora margarita</name>
    <dbReference type="NCBI Taxonomy" id="4874"/>
    <lineage>
        <taxon>Eukaryota</taxon>
        <taxon>Fungi</taxon>
        <taxon>Fungi incertae sedis</taxon>
        <taxon>Mucoromycota</taxon>
        <taxon>Glomeromycotina</taxon>
        <taxon>Glomeromycetes</taxon>
        <taxon>Diversisporales</taxon>
        <taxon>Gigasporaceae</taxon>
        <taxon>Gigaspora</taxon>
    </lineage>
</organism>
<reference evidence="6 7" key="1">
    <citation type="journal article" date="2019" name="Environ. Microbiol.">
        <title>At the nexus of three kingdoms: the genome of the mycorrhizal fungus Gigaspora margarita provides insights into plant, endobacterial and fungal interactions.</title>
        <authorList>
            <person name="Venice F."/>
            <person name="Ghignone S."/>
            <person name="Salvioli di Fossalunga A."/>
            <person name="Amselem J."/>
            <person name="Novero M."/>
            <person name="Xianan X."/>
            <person name="Sedzielewska Toro K."/>
            <person name="Morin E."/>
            <person name="Lipzen A."/>
            <person name="Grigoriev I.V."/>
            <person name="Henrissat B."/>
            <person name="Martin F.M."/>
            <person name="Bonfante P."/>
        </authorList>
    </citation>
    <scope>NUCLEOTIDE SEQUENCE [LARGE SCALE GENOMIC DNA]</scope>
    <source>
        <strain evidence="6 7">BEG34</strain>
    </source>
</reference>
<dbReference type="GO" id="GO:0070124">
    <property type="term" value="P:mitochondrial translational initiation"/>
    <property type="evidence" value="ECO:0007669"/>
    <property type="project" value="TreeGrafter"/>
</dbReference>
<feature type="domain" description="Translation initiation factor 3 N-terminal" evidence="5">
    <location>
        <begin position="56"/>
        <end position="113"/>
    </location>
</feature>
<dbReference type="EMBL" id="WTPW01000395">
    <property type="protein sequence ID" value="KAF0515520.1"/>
    <property type="molecule type" value="Genomic_DNA"/>
</dbReference>
<evidence type="ECO:0000259" key="5">
    <source>
        <dbReference type="Pfam" id="PF05198"/>
    </source>
</evidence>
<dbReference type="SUPFAM" id="SSF54364">
    <property type="entry name" value="Translation initiation factor IF3, N-terminal domain"/>
    <property type="match status" value="1"/>
</dbReference>
<evidence type="ECO:0000256" key="3">
    <source>
        <dbReference type="ARBA" id="ARBA00022917"/>
    </source>
</evidence>
<evidence type="ECO:0000259" key="4">
    <source>
        <dbReference type="Pfam" id="PF00707"/>
    </source>
</evidence>
<accession>A0A8H4EM50</accession>
<dbReference type="NCBIfam" id="TIGR00168">
    <property type="entry name" value="infC"/>
    <property type="match status" value="1"/>
</dbReference>
<comment type="caution">
    <text evidence="6">The sequence shown here is derived from an EMBL/GenBank/DDBJ whole genome shotgun (WGS) entry which is preliminary data.</text>
</comment>
<dbReference type="Pfam" id="PF05198">
    <property type="entry name" value="IF3_N"/>
    <property type="match status" value="1"/>
</dbReference>
<keyword evidence="7" id="KW-1185">Reference proteome</keyword>
<dbReference type="Gene3D" id="3.30.110.10">
    <property type="entry name" value="Translation initiation factor 3 (IF-3), C-terminal domain"/>
    <property type="match status" value="1"/>
</dbReference>
<gene>
    <name evidence="6" type="ORF">F8M41_017288</name>
</gene>
<evidence type="ECO:0000313" key="6">
    <source>
        <dbReference type="EMBL" id="KAF0515520.1"/>
    </source>
</evidence>
<dbReference type="GO" id="GO:0003743">
    <property type="term" value="F:translation initiation factor activity"/>
    <property type="evidence" value="ECO:0007669"/>
    <property type="project" value="UniProtKB-KW"/>
</dbReference>
<evidence type="ECO:0000256" key="2">
    <source>
        <dbReference type="ARBA" id="ARBA00022540"/>
    </source>
</evidence>
<dbReference type="Gene3D" id="3.10.20.80">
    <property type="entry name" value="Translation initiation factor 3 (IF-3), N-terminal domain"/>
    <property type="match status" value="1"/>
</dbReference>